<dbReference type="InterPro" id="IPR001173">
    <property type="entry name" value="Glyco_trans_2-like"/>
</dbReference>
<keyword evidence="2 4" id="KW-0808">Transferase</keyword>
<name>A0A0M6WGS7_9FIRM</name>
<reference evidence="5" key="1">
    <citation type="submission" date="2015-05" db="EMBL/GenBank/DDBJ databases">
        <authorList>
            <consortium name="Pathogen Informatics"/>
        </authorList>
    </citation>
    <scope>NUCLEOTIDE SEQUENCE [LARGE SCALE GENOMIC DNA]</scope>
    <source>
        <strain evidence="5">T1-815</strain>
    </source>
</reference>
<organism evidence="4 5">
    <name type="scientific">Agathobacter rectalis</name>
    <dbReference type="NCBI Taxonomy" id="39491"/>
    <lineage>
        <taxon>Bacteria</taxon>
        <taxon>Bacillati</taxon>
        <taxon>Bacillota</taxon>
        <taxon>Clostridia</taxon>
        <taxon>Lachnospirales</taxon>
        <taxon>Lachnospiraceae</taxon>
        <taxon>Agathobacter</taxon>
    </lineage>
</organism>
<keyword evidence="1" id="KW-0328">Glycosyltransferase</keyword>
<dbReference type="PANTHER" id="PTHR22916:SF51">
    <property type="entry name" value="GLYCOSYLTRANSFERASE EPSH-RELATED"/>
    <property type="match status" value="1"/>
</dbReference>
<evidence type="ECO:0000259" key="3">
    <source>
        <dbReference type="Pfam" id="PF00535"/>
    </source>
</evidence>
<feature type="domain" description="Glycosyltransferase 2-like" evidence="3">
    <location>
        <begin position="20"/>
        <end position="177"/>
    </location>
</feature>
<gene>
    <name evidence="4" type="ORF">T1815_08361</name>
</gene>
<keyword evidence="5" id="KW-1185">Reference proteome</keyword>
<dbReference type="GO" id="GO:0016757">
    <property type="term" value="F:glycosyltransferase activity"/>
    <property type="evidence" value="ECO:0007669"/>
    <property type="project" value="UniProtKB-KW"/>
</dbReference>
<evidence type="ECO:0000313" key="4">
    <source>
        <dbReference type="EMBL" id="CRL34461.1"/>
    </source>
</evidence>
<protein>
    <submittedName>
        <fullName evidence="4">Glycosyltransferase</fullName>
    </submittedName>
</protein>
<dbReference type="Pfam" id="PF00535">
    <property type="entry name" value="Glycos_transf_2"/>
    <property type="match status" value="1"/>
</dbReference>
<proteinExistence type="predicted"/>
<accession>A0A0M6WGS7</accession>
<dbReference type="Gene3D" id="3.90.550.10">
    <property type="entry name" value="Spore Coat Polysaccharide Biosynthesis Protein SpsA, Chain A"/>
    <property type="match status" value="1"/>
</dbReference>
<dbReference type="PANTHER" id="PTHR22916">
    <property type="entry name" value="GLYCOSYLTRANSFERASE"/>
    <property type="match status" value="1"/>
</dbReference>
<dbReference type="SUPFAM" id="SSF53448">
    <property type="entry name" value="Nucleotide-diphospho-sugar transferases"/>
    <property type="match status" value="1"/>
</dbReference>
<evidence type="ECO:0000256" key="2">
    <source>
        <dbReference type="ARBA" id="ARBA00022679"/>
    </source>
</evidence>
<dbReference type="EMBL" id="CVRQ01000011">
    <property type="protein sequence ID" value="CRL34461.1"/>
    <property type="molecule type" value="Genomic_DNA"/>
</dbReference>
<dbReference type="InterPro" id="IPR029044">
    <property type="entry name" value="Nucleotide-diphossugar_trans"/>
</dbReference>
<dbReference type="CDD" id="cd00761">
    <property type="entry name" value="Glyco_tranf_GTA_type"/>
    <property type="match status" value="1"/>
</dbReference>
<dbReference type="Proteomes" id="UP000049472">
    <property type="component" value="Unassembled WGS sequence"/>
</dbReference>
<evidence type="ECO:0000313" key="5">
    <source>
        <dbReference type="Proteomes" id="UP000049472"/>
    </source>
</evidence>
<dbReference type="AlphaFoldDB" id="A0A0M6WGS7"/>
<sequence length="352" mass="41111">MHNQTAILFFYKGKKMKLLSFAIPCYNSKDYMEHCIESILPGGDDVEIIIVDDGSKDETAAIADRYAAEYPDIVKAVHQENGGHGEAVNTGLKNATGKYFKVVDSDDWVDLDSYKKILDKLREFEQENTQIDMLLANYVYEKEGAKRKKVMRQTGFPRNEIFTWSDIKHIYKGHYILMHSVIYRTELLRSCGLELPKHTFYVDNIYVYKPLPYVRTMYYLDVDFYRYFIGRDDQSVNEQVMIRRIDQQIRVNKIMFDDVKLHEITNEMCRKYMYSYLEIITTISTILAIISGTDENMAKKDELWAYMKEHDEETYKKLRHGVMGQLMNLPGKGGRKVAIGAYKLSQKVVGFN</sequence>
<evidence type="ECO:0000256" key="1">
    <source>
        <dbReference type="ARBA" id="ARBA00022676"/>
    </source>
</evidence>